<feature type="domain" description="Glycosyl transferase family 25" evidence="1">
    <location>
        <begin position="4"/>
        <end position="173"/>
    </location>
</feature>
<keyword evidence="3" id="KW-1185">Reference proteome</keyword>
<organism evidence="2 3">
    <name type="scientific">Parabacteroides gordonii MS-1 = DSM 23371</name>
    <dbReference type="NCBI Taxonomy" id="1203610"/>
    <lineage>
        <taxon>Bacteria</taxon>
        <taxon>Pseudomonadati</taxon>
        <taxon>Bacteroidota</taxon>
        <taxon>Bacteroidia</taxon>
        <taxon>Bacteroidales</taxon>
        <taxon>Tannerellaceae</taxon>
        <taxon>Parabacteroides</taxon>
    </lineage>
</organism>
<proteinExistence type="predicted"/>
<dbReference type="InterPro" id="IPR002654">
    <property type="entry name" value="Glyco_trans_25"/>
</dbReference>
<name>A0A0F5IUI4_9BACT</name>
<accession>A0A0F5IUI4</accession>
<protein>
    <recommendedName>
        <fullName evidence="1">Glycosyl transferase family 25 domain-containing protein</fullName>
    </recommendedName>
</protein>
<sequence>MEQIKTYIINLPQEHERRKNILAETVKYPCLDVEMVKAIYGKILSDNEKDRLFDKNKFRKYYGRTLLPGEIGCTLSHRNCYKLLLESEYEFALILEDDAYIKDDVFSAFFIKSVMEFMNSSDPVVLLLHADFESIGSNSSFYGKYDLYAVYSALFTTAYLLNKSAARLFLQKKPPYFWVADDWHLFRKWGAHIYSLFPSVVVQQWDKFSTSIQEERTIPGRKRLLPHSWIECRLAYEKLVYLFLKKMGVINHYAG</sequence>
<evidence type="ECO:0000313" key="3">
    <source>
        <dbReference type="Proteomes" id="UP000033035"/>
    </source>
</evidence>
<dbReference type="RefSeq" id="WP_052349893.1">
    <property type="nucleotide sequence ID" value="NZ_KE386763.1"/>
</dbReference>
<dbReference type="CDD" id="cd06532">
    <property type="entry name" value="Glyco_transf_25"/>
    <property type="match status" value="1"/>
</dbReference>
<gene>
    <name evidence="2" type="ORF">HMPREF1536_04270</name>
</gene>
<dbReference type="Pfam" id="PF01755">
    <property type="entry name" value="Glyco_transf_25"/>
    <property type="match status" value="1"/>
</dbReference>
<reference evidence="2 3" key="1">
    <citation type="submission" date="2013-04" db="EMBL/GenBank/DDBJ databases">
        <title>The Genome Sequence of Parabacteroides gordonii DSM 23371.</title>
        <authorList>
            <consortium name="The Broad Institute Genomics Platform"/>
            <person name="Earl A."/>
            <person name="Ward D."/>
            <person name="Feldgarden M."/>
            <person name="Gevers D."/>
            <person name="Martens E."/>
            <person name="Sakamoto M."/>
            <person name="Benno Y."/>
            <person name="Suzuki N."/>
            <person name="Matsunaga N."/>
            <person name="Koshihara K."/>
            <person name="Seki M."/>
            <person name="Komiya H."/>
            <person name="Walker B."/>
            <person name="Young S."/>
            <person name="Zeng Q."/>
            <person name="Gargeya S."/>
            <person name="Fitzgerald M."/>
            <person name="Haas B."/>
            <person name="Abouelleil A."/>
            <person name="Allen A.W."/>
            <person name="Alvarado L."/>
            <person name="Arachchi H.M."/>
            <person name="Berlin A.M."/>
            <person name="Chapman S.B."/>
            <person name="Gainer-Dewar J."/>
            <person name="Goldberg J."/>
            <person name="Griggs A."/>
            <person name="Gujja S."/>
            <person name="Hansen M."/>
            <person name="Howarth C."/>
            <person name="Imamovic A."/>
            <person name="Ireland A."/>
            <person name="Larimer J."/>
            <person name="McCowan C."/>
            <person name="Murphy C."/>
            <person name="Pearson M."/>
            <person name="Poon T.W."/>
            <person name="Priest M."/>
            <person name="Roberts A."/>
            <person name="Saif S."/>
            <person name="Shea T."/>
            <person name="Sisk P."/>
            <person name="Sykes S."/>
            <person name="Wortman J."/>
            <person name="Nusbaum C."/>
            <person name="Birren B."/>
        </authorList>
    </citation>
    <scope>NUCLEOTIDE SEQUENCE [LARGE SCALE GENOMIC DNA]</scope>
    <source>
        <strain evidence="2 3">MS-1</strain>
    </source>
</reference>
<dbReference type="AlphaFoldDB" id="A0A0F5IUI4"/>
<dbReference type="PATRIC" id="fig|1203610.3.peg.4347"/>
<dbReference type="EMBL" id="AQHW01000025">
    <property type="protein sequence ID" value="KKB49206.1"/>
    <property type="molecule type" value="Genomic_DNA"/>
</dbReference>
<dbReference type="STRING" id="1203610.HMPREF1536_04270"/>
<dbReference type="HOGENOM" id="CLU_071269_4_0_10"/>
<comment type="caution">
    <text evidence="2">The sequence shown here is derived from an EMBL/GenBank/DDBJ whole genome shotgun (WGS) entry which is preliminary data.</text>
</comment>
<dbReference type="Proteomes" id="UP000033035">
    <property type="component" value="Unassembled WGS sequence"/>
</dbReference>
<evidence type="ECO:0000259" key="1">
    <source>
        <dbReference type="Pfam" id="PF01755"/>
    </source>
</evidence>
<evidence type="ECO:0000313" key="2">
    <source>
        <dbReference type="EMBL" id="KKB49206.1"/>
    </source>
</evidence>